<organism evidence="2 3">
    <name type="scientific">Bradyrhizobium erythrophlei</name>
    <dbReference type="NCBI Taxonomy" id="1437360"/>
    <lineage>
        <taxon>Bacteria</taxon>
        <taxon>Pseudomonadati</taxon>
        <taxon>Pseudomonadota</taxon>
        <taxon>Alphaproteobacteria</taxon>
        <taxon>Hyphomicrobiales</taxon>
        <taxon>Nitrobacteraceae</taxon>
        <taxon>Bradyrhizobium</taxon>
    </lineage>
</organism>
<dbReference type="EMBL" id="LT670818">
    <property type="protein sequence ID" value="SHH55019.1"/>
    <property type="molecule type" value="Genomic_DNA"/>
</dbReference>
<name>A0A1M5TWB1_9BRAD</name>
<evidence type="ECO:0000256" key="1">
    <source>
        <dbReference type="SAM" id="SignalP"/>
    </source>
</evidence>
<gene>
    <name evidence="2" type="ORF">SAMN05444169_8019</name>
</gene>
<dbReference type="AlphaFoldDB" id="A0A1M5TWB1"/>
<accession>A0A1M5TWB1</accession>
<evidence type="ECO:0000313" key="3">
    <source>
        <dbReference type="Proteomes" id="UP000190675"/>
    </source>
</evidence>
<protein>
    <recommendedName>
        <fullName evidence="4">Collagenase NC10 and Endostatin</fullName>
    </recommendedName>
</protein>
<feature type="signal peptide" evidence="1">
    <location>
        <begin position="1"/>
        <end position="26"/>
    </location>
</feature>
<dbReference type="Proteomes" id="UP000190675">
    <property type="component" value="Chromosome I"/>
</dbReference>
<reference evidence="2 3" key="1">
    <citation type="submission" date="2016-11" db="EMBL/GenBank/DDBJ databases">
        <authorList>
            <person name="Jaros S."/>
            <person name="Januszkiewicz K."/>
            <person name="Wedrychowicz H."/>
        </authorList>
    </citation>
    <scope>NUCLEOTIDE SEQUENCE [LARGE SCALE GENOMIC DNA]</scope>
    <source>
        <strain evidence="2 3">GAS242</strain>
    </source>
</reference>
<dbReference type="InterPro" id="IPR016186">
    <property type="entry name" value="C-type_lectin-like/link_sf"/>
</dbReference>
<proteinExistence type="predicted"/>
<sequence length="217" mass="22418">MAKARGLRPIVSAVFFSIGVTALAQAQQNAMSFFITSVGLGKGGDLGGLDGADRHCQSLAQAAGAGGKTWHAYLSTQGGGGANAKDRIGNGPWFNAKGIQIASNVADLHSNNKINKETALDERGMVVKGRIDTPNQHDMLTGTQQDGTAVQGPGDATCSNWTSSADGQGSAVVGHHDLIGNTNGPNFWNYSHKTPGCSQTNLQRVGGAGLFYCFAAN</sequence>
<evidence type="ECO:0000313" key="2">
    <source>
        <dbReference type="EMBL" id="SHH55019.1"/>
    </source>
</evidence>
<evidence type="ECO:0008006" key="4">
    <source>
        <dbReference type="Google" id="ProtNLM"/>
    </source>
</evidence>
<keyword evidence="1" id="KW-0732">Signal</keyword>
<dbReference type="RefSeq" id="WP_079574349.1">
    <property type="nucleotide sequence ID" value="NZ_LT670818.1"/>
</dbReference>
<feature type="chain" id="PRO_5012070392" description="Collagenase NC10 and Endostatin" evidence="1">
    <location>
        <begin position="27"/>
        <end position="217"/>
    </location>
</feature>
<dbReference type="InterPro" id="IPR016187">
    <property type="entry name" value="CTDL_fold"/>
</dbReference>
<dbReference type="Gene3D" id="3.10.100.10">
    <property type="entry name" value="Mannose-Binding Protein A, subunit A"/>
    <property type="match status" value="1"/>
</dbReference>
<dbReference type="SUPFAM" id="SSF56436">
    <property type="entry name" value="C-type lectin-like"/>
    <property type="match status" value="1"/>
</dbReference>